<dbReference type="AlphaFoldDB" id="A0A897NPH8"/>
<evidence type="ECO:0000256" key="1">
    <source>
        <dbReference type="SAM" id="MobiDB-lite"/>
    </source>
</evidence>
<protein>
    <submittedName>
        <fullName evidence="2">Uncharacterized protein</fullName>
    </submittedName>
</protein>
<dbReference type="Proteomes" id="UP000663292">
    <property type="component" value="Chromosome"/>
</dbReference>
<reference evidence="2 3" key="1">
    <citation type="submission" date="2020-11" db="EMBL/GenBank/DDBJ databases">
        <title>Carbohydrate-dependent, anaerobic sulfur respiration: A novel catabolism in halophilic archaea.</title>
        <authorList>
            <person name="Sorokin D.Y."/>
            <person name="Messina E."/>
            <person name="Smedile F."/>
            <person name="La Cono V."/>
            <person name="Hallsworth J.E."/>
            <person name="Yakimov M.M."/>
        </authorList>
    </citation>
    <scope>NUCLEOTIDE SEQUENCE [LARGE SCALE GENOMIC DNA]</scope>
    <source>
        <strain evidence="2 3">HSR-Est</strain>
    </source>
</reference>
<name>A0A897NPH8_9EURY</name>
<sequence length="58" mass="6434">MYLFRLGTQISHVLTVSAVFSMGDIWQLVVIADKPSATTVKVNRPSSRSPGYDSRRHG</sequence>
<accession>A0A897NPH8</accession>
<gene>
    <name evidence="2" type="ORF">HSEST_0800</name>
</gene>
<organism evidence="2 3">
    <name type="scientific">Halapricum desulfuricans</name>
    <dbReference type="NCBI Taxonomy" id="2841257"/>
    <lineage>
        <taxon>Archaea</taxon>
        <taxon>Methanobacteriati</taxon>
        <taxon>Methanobacteriota</taxon>
        <taxon>Stenosarchaea group</taxon>
        <taxon>Halobacteria</taxon>
        <taxon>Halobacteriales</taxon>
        <taxon>Haloarculaceae</taxon>
        <taxon>Halapricum</taxon>
    </lineage>
</organism>
<feature type="compositionally biased region" description="Polar residues" evidence="1">
    <location>
        <begin position="39"/>
        <end position="49"/>
    </location>
</feature>
<dbReference type="EMBL" id="CP064791">
    <property type="protein sequence ID" value="QSG14344.1"/>
    <property type="molecule type" value="Genomic_DNA"/>
</dbReference>
<evidence type="ECO:0000313" key="2">
    <source>
        <dbReference type="EMBL" id="QSG14344.1"/>
    </source>
</evidence>
<keyword evidence="3" id="KW-1185">Reference proteome</keyword>
<evidence type="ECO:0000313" key="3">
    <source>
        <dbReference type="Proteomes" id="UP000663292"/>
    </source>
</evidence>
<proteinExistence type="predicted"/>
<feature type="region of interest" description="Disordered" evidence="1">
    <location>
        <begin position="39"/>
        <end position="58"/>
    </location>
</feature>